<dbReference type="Proteomes" id="UP000235145">
    <property type="component" value="Unassembled WGS sequence"/>
</dbReference>
<accession>A0A9R1XAW6</accession>
<proteinExistence type="predicted"/>
<evidence type="ECO:0000313" key="2">
    <source>
        <dbReference type="EMBL" id="KAJ0207460.1"/>
    </source>
</evidence>
<feature type="domain" description="Reverse transcriptase" evidence="1">
    <location>
        <begin position="15"/>
        <end position="101"/>
    </location>
</feature>
<evidence type="ECO:0000259" key="1">
    <source>
        <dbReference type="Pfam" id="PF00078"/>
    </source>
</evidence>
<dbReference type="EMBL" id="NBSK02000005">
    <property type="protein sequence ID" value="KAJ0207460.1"/>
    <property type="molecule type" value="Genomic_DNA"/>
</dbReference>
<dbReference type="PANTHER" id="PTHR46890">
    <property type="entry name" value="NON-LTR RETROLELEMENT REVERSE TRANSCRIPTASE-LIKE PROTEIN-RELATED"/>
    <property type="match status" value="1"/>
</dbReference>
<dbReference type="InterPro" id="IPR000477">
    <property type="entry name" value="RT_dom"/>
</dbReference>
<protein>
    <recommendedName>
        <fullName evidence="1">Reverse transcriptase domain-containing protein</fullName>
    </recommendedName>
</protein>
<name>A0A9R1XAW6_LACSA</name>
<dbReference type="Pfam" id="PF00078">
    <property type="entry name" value="RVT_1"/>
    <property type="match status" value="1"/>
</dbReference>
<evidence type="ECO:0000313" key="3">
    <source>
        <dbReference type="Proteomes" id="UP000235145"/>
    </source>
</evidence>
<dbReference type="InterPro" id="IPR052343">
    <property type="entry name" value="Retrotransposon-Effector_Assoc"/>
</dbReference>
<organism evidence="2 3">
    <name type="scientific">Lactuca sativa</name>
    <name type="common">Garden lettuce</name>
    <dbReference type="NCBI Taxonomy" id="4236"/>
    <lineage>
        <taxon>Eukaryota</taxon>
        <taxon>Viridiplantae</taxon>
        <taxon>Streptophyta</taxon>
        <taxon>Embryophyta</taxon>
        <taxon>Tracheophyta</taxon>
        <taxon>Spermatophyta</taxon>
        <taxon>Magnoliopsida</taxon>
        <taxon>eudicotyledons</taxon>
        <taxon>Gunneridae</taxon>
        <taxon>Pentapetalae</taxon>
        <taxon>asterids</taxon>
        <taxon>campanulids</taxon>
        <taxon>Asterales</taxon>
        <taxon>Asteraceae</taxon>
        <taxon>Cichorioideae</taxon>
        <taxon>Cichorieae</taxon>
        <taxon>Lactucinae</taxon>
        <taxon>Lactuca</taxon>
    </lineage>
</organism>
<gene>
    <name evidence="2" type="ORF">LSAT_V11C500251400</name>
</gene>
<keyword evidence="3" id="KW-1185">Reference proteome</keyword>
<dbReference type="PANTHER" id="PTHR46890:SF50">
    <property type="entry name" value="RNA-DIRECTED DNA POLYMERASE, EUKARYOTA, REVERSE TRANSCRIPTASE ZINC-BINDING DOMAIN PROTEIN-RELATED"/>
    <property type="match status" value="1"/>
</dbReference>
<dbReference type="AlphaFoldDB" id="A0A9R1XAW6"/>
<sequence>MDGPLVVNEMITWTKKLKKMMLLFKLDGERALDLLSWTFFDDVMWQMDFCITWRSWIRSILSYSRVSVLVKESRTKEFIMEKGVRQGDPFSPFLFIIFMEGHNVAMDEALQKWFFCKIISPFLPSPVL</sequence>
<comment type="caution">
    <text evidence="2">The sequence shown here is derived from an EMBL/GenBank/DDBJ whole genome shotgun (WGS) entry which is preliminary data.</text>
</comment>
<reference evidence="2 3" key="1">
    <citation type="journal article" date="2017" name="Nat. Commun.">
        <title>Genome assembly with in vitro proximity ligation data and whole-genome triplication in lettuce.</title>
        <authorList>
            <person name="Reyes-Chin-Wo S."/>
            <person name="Wang Z."/>
            <person name="Yang X."/>
            <person name="Kozik A."/>
            <person name="Arikit S."/>
            <person name="Song C."/>
            <person name="Xia L."/>
            <person name="Froenicke L."/>
            <person name="Lavelle D.O."/>
            <person name="Truco M.J."/>
            <person name="Xia R."/>
            <person name="Zhu S."/>
            <person name="Xu C."/>
            <person name="Xu H."/>
            <person name="Xu X."/>
            <person name="Cox K."/>
            <person name="Korf I."/>
            <person name="Meyers B.C."/>
            <person name="Michelmore R.W."/>
        </authorList>
    </citation>
    <scope>NUCLEOTIDE SEQUENCE [LARGE SCALE GENOMIC DNA]</scope>
    <source>
        <strain evidence="3">cv. Salinas</strain>
        <tissue evidence="2">Seedlings</tissue>
    </source>
</reference>